<proteinExistence type="predicted"/>
<feature type="signal peptide" evidence="2">
    <location>
        <begin position="1"/>
        <end position="22"/>
    </location>
</feature>
<keyword evidence="1" id="KW-0472">Membrane</keyword>
<name>A0AAV9VHY1_9PEZI</name>
<keyword evidence="2" id="KW-0732">Signal</keyword>
<dbReference type="EMBL" id="JAVHNS010000002">
    <property type="protein sequence ID" value="KAK6361567.1"/>
    <property type="molecule type" value="Genomic_DNA"/>
</dbReference>
<organism evidence="3 4">
    <name type="scientific">Orbilia blumenaviensis</name>
    <dbReference type="NCBI Taxonomy" id="1796055"/>
    <lineage>
        <taxon>Eukaryota</taxon>
        <taxon>Fungi</taxon>
        <taxon>Dikarya</taxon>
        <taxon>Ascomycota</taxon>
        <taxon>Pezizomycotina</taxon>
        <taxon>Orbiliomycetes</taxon>
        <taxon>Orbiliales</taxon>
        <taxon>Orbiliaceae</taxon>
        <taxon>Orbilia</taxon>
    </lineage>
</organism>
<dbReference type="Proteomes" id="UP001373714">
    <property type="component" value="Unassembled WGS sequence"/>
</dbReference>
<dbReference type="AlphaFoldDB" id="A0AAV9VHY1"/>
<protein>
    <submittedName>
        <fullName evidence="3">Uncharacterized protein</fullName>
    </submittedName>
</protein>
<comment type="caution">
    <text evidence="3">The sequence shown here is derived from an EMBL/GenBank/DDBJ whole genome shotgun (WGS) entry which is preliminary data.</text>
</comment>
<reference evidence="3 4" key="1">
    <citation type="submission" date="2019-10" db="EMBL/GenBank/DDBJ databases">
        <authorList>
            <person name="Palmer J.M."/>
        </authorList>
    </citation>
    <scope>NUCLEOTIDE SEQUENCE [LARGE SCALE GENOMIC DNA]</scope>
    <source>
        <strain evidence="3 4">TWF730</strain>
    </source>
</reference>
<keyword evidence="4" id="KW-1185">Reference proteome</keyword>
<feature type="chain" id="PRO_5043889034" evidence="2">
    <location>
        <begin position="23"/>
        <end position="289"/>
    </location>
</feature>
<evidence type="ECO:0000313" key="3">
    <source>
        <dbReference type="EMBL" id="KAK6361567.1"/>
    </source>
</evidence>
<evidence type="ECO:0000313" key="4">
    <source>
        <dbReference type="Proteomes" id="UP001373714"/>
    </source>
</evidence>
<evidence type="ECO:0000256" key="1">
    <source>
        <dbReference type="SAM" id="Phobius"/>
    </source>
</evidence>
<evidence type="ECO:0000256" key="2">
    <source>
        <dbReference type="SAM" id="SignalP"/>
    </source>
</evidence>
<gene>
    <name evidence="3" type="ORF">TWF730_005287</name>
</gene>
<keyword evidence="1" id="KW-1133">Transmembrane helix</keyword>
<feature type="transmembrane region" description="Helical" evidence="1">
    <location>
        <begin position="215"/>
        <end position="242"/>
    </location>
</feature>
<accession>A0AAV9VHY1</accession>
<keyword evidence="1" id="KW-0812">Transmembrane</keyword>
<sequence>MVLRRFLLLLTISTLFTRPILCQPTITNDNDNNKNTKLEGDLIVVDNEFIFPPPAYTPSDDVVYVENLVFTAGQKMMVRWRTNYTSFKLVSVRRDGEGGEGEGEEEVIFESNATSTSAPHAASSYSWDVWSDIPDPMEQPVYLVIYNTDGGDNGSRGQSFRSRSFNITGEGERTSATDMDILAPPPPPPFEDDVVEEAAEEEEGDGGDHNRALKLGLGIGLGLGLGIPLVVVGVLLIGGVLICRAVALDYNPGSGDAGSVISDDYGSVVIGVGVGVLEAEAEKGVEKVV</sequence>